<keyword evidence="2" id="KW-1185">Reference proteome</keyword>
<dbReference type="Proteomes" id="UP001321786">
    <property type="component" value="Chromosome"/>
</dbReference>
<dbReference type="AlphaFoldDB" id="A0AAU9E6G4"/>
<accession>A0AAU9E6G4</accession>
<dbReference type="RefSeq" id="WP_338535889.1">
    <property type="nucleotide sequence ID" value="NZ_AP028654.1"/>
</dbReference>
<evidence type="ECO:0000313" key="1">
    <source>
        <dbReference type="EMBL" id="BEP30294.1"/>
    </source>
</evidence>
<dbReference type="EMBL" id="AP028654">
    <property type="protein sequence ID" value="BEP30294.1"/>
    <property type="molecule type" value="Genomic_DNA"/>
</dbReference>
<proteinExistence type="predicted"/>
<protein>
    <submittedName>
        <fullName evidence="1">Uncharacterized protein</fullName>
    </submittedName>
</protein>
<reference evidence="1 2" key="1">
    <citation type="submission" date="2023-08" db="EMBL/GenBank/DDBJ databases">
        <title>Helicovermis profunda gen. nov., sp. nov., a novel mesophilic, fermentative bacterium within the Bacillota from a deep-sea hydrothermal vent chimney.</title>
        <authorList>
            <person name="Miyazaki U."/>
            <person name="Mizutani D."/>
            <person name="Hashimoto Y."/>
            <person name="Tame A."/>
            <person name="Sawayama S."/>
            <person name="Miyazaki J."/>
            <person name="Takai K."/>
            <person name="Nakagawa S."/>
        </authorList>
    </citation>
    <scope>NUCLEOTIDE SEQUENCE [LARGE SCALE GENOMIC DNA]</scope>
    <source>
        <strain evidence="1 2">S502</strain>
    </source>
</reference>
<sequence length="113" mass="13956">MFRIVKESYEKFVLDFIDDKESYRYLVMKPFELLIDINMLKKEKNLETDRYKKLEDFVWRLSNNIEKYDNFKCFLWTLESRGIYGKKYGILSDESFNEQVKIVDSFLRLSYWN</sequence>
<organism evidence="1 2">
    <name type="scientific">Helicovermis profundi</name>
    <dbReference type="NCBI Taxonomy" id="3065157"/>
    <lineage>
        <taxon>Bacteria</taxon>
        <taxon>Bacillati</taxon>
        <taxon>Bacillota</taxon>
        <taxon>Clostridia</taxon>
        <taxon>Helicovermis</taxon>
    </lineage>
</organism>
<dbReference type="KEGG" id="hprf:HLPR_26250"/>
<name>A0AAU9E6G4_9FIRM</name>
<gene>
    <name evidence="1" type="ORF">HLPR_26250</name>
</gene>
<evidence type="ECO:0000313" key="2">
    <source>
        <dbReference type="Proteomes" id="UP001321786"/>
    </source>
</evidence>